<accession>A0A194WY26</accession>
<dbReference type="KEGG" id="psco:LY89DRAFT_622918"/>
<dbReference type="EMBL" id="KQ947423">
    <property type="protein sequence ID" value="KUJ12878.1"/>
    <property type="molecule type" value="Genomic_DNA"/>
</dbReference>
<dbReference type="STRING" id="149040.A0A194WY26"/>
<reference evidence="2 3" key="1">
    <citation type="submission" date="2015-10" db="EMBL/GenBank/DDBJ databases">
        <title>Full genome of DAOMC 229536 Phialocephala scopiformis, a fungal endophyte of spruce producing the potent anti-insectan compound rugulosin.</title>
        <authorList>
            <consortium name="DOE Joint Genome Institute"/>
            <person name="Walker A.K."/>
            <person name="Frasz S.L."/>
            <person name="Seifert K.A."/>
            <person name="Miller J.D."/>
            <person name="Mondo S.J."/>
            <person name="Labutti K."/>
            <person name="Lipzen A."/>
            <person name="Dockter R."/>
            <person name="Kennedy M."/>
            <person name="Grigoriev I.V."/>
            <person name="Spatafora J.W."/>
        </authorList>
    </citation>
    <scope>NUCLEOTIDE SEQUENCE [LARGE SCALE GENOMIC DNA]</scope>
    <source>
        <strain evidence="2 3">CBS 120377</strain>
    </source>
</reference>
<dbReference type="RefSeq" id="XP_018067233.1">
    <property type="nucleotide sequence ID" value="XM_018210991.1"/>
</dbReference>
<proteinExistence type="predicted"/>
<name>A0A194WY26_MOLSC</name>
<gene>
    <name evidence="2" type="ORF">LY89DRAFT_622918</name>
</gene>
<dbReference type="OrthoDB" id="20872at2759"/>
<feature type="domain" description="Heterokaryon incompatibility" evidence="1">
    <location>
        <begin position="22"/>
        <end position="106"/>
    </location>
</feature>
<evidence type="ECO:0000259" key="1">
    <source>
        <dbReference type="Pfam" id="PF06985"/>
    </source>
</evidence>
<organism evidence="2 3">
    <name type="scientific">Mollisia scopiformis</name>
    <name type="common">Conifer needle endophyte fungus</name>
    <name type="synonym">Phialocephala scopiformis</name>
    <dbReference type="NCBI Taxonomy" id="149040"/>
    <lineage>
        <taxon>Eukaryota</taxon>
        <taxon>Fungi</taxon>
        <taxon>Dikarya</taxon>
        <taxon>Ascomycota</taxon>
        <taxon>Pezizomycotina</taxon>
        <taxon>Leotiomycetes</taxon>
        <taxon>Helotiales</taxon>
        <taxon>Mollisiaceae</taxon>
        <taxon>Mollisia</taxon>
    </lineage>
</organism>
<keyword evidence="3" id="KW-1185">Reference proteome</keyword>
<dbReference type="InterPro" id="IPR010730">
    <property type="entry name" value="HET"/>
</dbReference>
<dbReference type="PANTHER" id="PTHR10622">
    <property type="entry name" value="HET DOMAIN-CONTAINING PROTEIN"/>
    <property type="match status" value="1"/>
</dbReference>
<dbReference type="InParanoid" id="A0A194WY26"/>
<dbReference type="GeneID" id="28820717"/>
<protein>
    <submittedName>
        <fullName evidence="2">HET-domain-containing protein</fullName>
    </submittedName>
</protein>
<dbReference type="AlphaFoldDB" id="A0A194WY26"/>
<dbReference type="PANTHER" id="PTHR10622:SF10">
    <property type="entry name" value="HET DOMAIN-CONTAINING PROTEIN"/>
    <property type="match status" value="1"/>
</dbReference>
<dbReference type="Proteomes" id="UP000070700">
    <property type="component" value="Unassembled WGS sequence"/>
</dbReference>
<evidence type="ECO:0000313" key="3">
    <source>
        <dbReference type="Proteomes" id="UP000070700"/>
    </source>
</evidence>
<feature type="non-terminal residue" evidence="2">
    <location>
        <position position="246"/>
    </location>
</feature>
<dbReference type="Pfam" id="PF06985">
    <property type="entry name" value="HET"/>
    <property type="match status" value="1"/>
</dbReference>
<sequence>MRLLHTTSLKLSEFFGAKIPPYAILSHRWGDSEVTFQDLQNGKVFENPSSEKLIGCCKRAKEDGYEFVWIDSCCIDKTSSAELSEAINSMFQWYQNSQLCYAYLSDVYSVPSLQNPEPMESDIRKSKWFTRGWTLQELLAPQQVTFFDHNWFEIGTKDSLQTVISSITGIKHLFHFRRASIAQKMSWASNRETLRSEDMAYCLMGLFGVNMPLLYGEGDAAFIRLQIEIMRISDDESIFAWTQFVP</sequence>
<evidence type="ECO:0000313" key="2">
    <source>
        <dbReference type="EMBL" id="KUJ12878.1"/>
    </source>
</evidence>